<dbReference type="Pfam" id="PF14303">
    <property type="entry name" value="NAM-associated"/>
    <property type="match status" value="1"/>
</dbReference>
<reference evidence="3" key="2">
    <citation type="submission" date="2015-03" db="UniProtKB">
        <authorList>
            <consortium name="EnsemblPlants"/>
        </authorList>
    </citation>
    <scope>IDENTIFICATION</scope>
</reference>
<feature type="region of interest" description="Disordered" evidence="1">
    <location>
        <begin position="176"/>
        <end position="224"/>
    </location>
</feature>
<dbReference type="eggNOG" id="ENOG502S1XG">
    <property type="taxonomic scope" value="Eukaryota"/>
</dbReference>
<feature type="compositionally biased region" description="Low complexity" evidence="1">
    <location>
        <begin position="84"/>
        <end position="96"/>
    </location>
</feature>
<sequence>MTSILAAVSKLKGFVNQIQNKNPSGASEQKILNQAKILQTQDEKYKKGFQFDHVWPILKGIEKFANNFSNRANALQEEVQNVISSPSLQEESSSSPSKRKQQSEEQFKQMMEQNDHLIKAIAKGTSERNEIQRQKVEVQRMKQEYKILFADLSSISDPAARVYIENERAIILRRRASTSQHEEHGQGSQSQHHGSQYQASQIQGDHVQRQLFQGEDQMSPNDQLDFSQYYDYLSGNELPKF</sequence>
<keyword evidence="4" id="KW-1185">Reference proteome</keyword>
<protein>
    <recommendedName>
        <fullName evidence="2">No apical meristem-associated C-terminal domain-containing protein</fullName>
    </recommendedName>
</protein>
<dbReference type="InterPro" id="IPR029466">
    <property type="entry name" value="NAM-associated_C"/>
</dbReference>
<feature type="compositionally biased region" description="Low complexity" evidence="1">
    <location>
        <begin position="186"/>
        <end position="196"/>
    </location>
</feature>
<dbReference type="OMA" id="MMEQNDK"/>
<organism evidence="3 4">
    <name type="scientific">Brassica oleracea var. oleracea</name>
    <dbReference type="NCBI Taxonomy" id="109376"/>
    <lineage>
        <taxon>Eukaryota</taxon>
        <taxon>Viridiplantae</taxon>
        <taxon>Streptophyta</taxon>
        <taxon>Embryophyta</taxon>
        <taxon>Tracheophyta</taxon>
        <taxon>Spermatophyta</taxon>
        <taxon>Magnoliopsida</taxon>
        <taxon>eudicotyledons</taxon>
        <taxon>Gunneridae</taxon>
        <taxon>Pentapetalae</taxon>
        <taxon>rosids</taxon>
        <taxon>malvids</taxon>
        <taxon>Brassicales</taxon>
        <taxon>Brassicaceae</taxon>
        <taxon>Brassiceae</taxon>
        <taxon>Brassica</taxon>
    </lineage>
</organism>
<dbReference type="EnsemblPlants" id="Bo4g096550.1">
    <property type="protein sequence ID" value="Bo4g096550.1"/>
    <property type="gene ID" value="Bo4g096550"/>
</dbReference>
<dbReference type="STRING" id="109376.A0A0D3BVX9"/>
<dbReference type="Proteomes" id="UP000032141">
    <property type="component" value="Chromosome C4"/>
</dbReference>
<proteinExistence type="predicted"/>
<dbReference type="PANTHER" id="PTHR45125">
    <property type="entry name" value="F21J9.4-RELATED"/>
    <property type="match status" value="1"/>
</dbReference>
<accession>A0A0D3BVX9</accession>
<name>A0A0D3BVX9_BRAOL</name>
<dbReference type="AlphaFoldDB" id="A0A0D3BVX9"/>
<feature type="domain" description="No apical meristem-associated C-terminal" evidence="2">
    <location>
        <begin position="98"/>
        <end position="170"/>
    </location>
</feature>
<reference evidence="3 4" key="1">
    <citation type="journal article" date="2014" name="Genome Biol.">
        <title>Transcriptome and methylome profiling reveals relics of genome dominance in the mesopolyploid Brassica oleracea.</title>
        <authorList>
            <person name="Parkin I.A."/>
            <person name="Koh C."/>
            <person name="Tang H."/>
            <person name="Robinson S.J."/>
            <person name="Kagale S."/>
            <person name="Clarke W.E."/>
            <person name="Town C.D."/>
            <person name="Nixon J."/>
            <person name="Krishnakumar V."/>
            <person name="Bidwell S.L."/>
            <person name="Denoeud F."/>
            <person name="Belcram H."/>
            <person name="Links M.G."/>
            <person name="Just J."/>
            <person name="Clarke C."/>
            <person name="Bender T."/>
            <person name="Huebert T."/>
            <person name="Mason A.S."/>
            <person name="Pires J.C."/>
            <person name="Barker G."/>
            <person name="Moore J."/>
            <person name="Walley P.G."/>
            <person name="Manoli S."/>
            <person name="Batley J."/>
            <person name="Edwards D."/>
            <person name="Nelson M.N."/>
            <person name="Wang X."/>
            <person name="Paterson A.H."/>
            <person name="King G."/>
            <person name="Bancroft I."/>
            <person name="Chalhoub B."/>
            <person name="Sharpe A.G."/>
        </authorList>
    </citation>
    <scope>NUCLEOTIDE SEQUENCE</scope>
    <source>
        <strain evidence="3 4">cv. TO1000</strain>
    </source>
</reference>
<evidence type="ECO:0000313" key="4">
    <source>
        <dbReference type="Proteomes" id="UP000032141"/>
    </source>
</evidence>
<dbReference type="PANTHER" id="PTHR45125:SF51">
    <property type="entry name" value="F21J9.4-RELATED"/>
    <property type="match status" value="1"/>
</dbReference>
<evidence type="ECO:0000313" key="3">
    <source>
        <dbReference type="EnsemblPlants" id="Bo4g096550.1"/>
    </source>
</evidence>
<feature type="region of interest" description="Disordered" evidence="1">
    <location>
        <begin position="84"/>
        <end position="107"/>
    </location>
</feature>
<dbReference type="Gramene" id="Bo4g096550.1">
    <property type="protein sequence ID" value="Bo4g096550.1"/>
    <property type="gene ID" value="Bo4g096550"/>
</dbReference>
<evidence type="ECO:0000259" key="2">
    <source>
        <dbReference type="Pfam" id="PF14303"/>
    </source>
</evidence>
<evidence type="ECO:0000256" key="1">
    <source>
        <dbReference type="SAM" id="MobiDB-lite"/>
    </source>
</evidence>
<dbReference type="HOGENOM" id="CLU_091564_0_0_1"/>